<dbReference type="NCBIfam" id="TIGR00726">
    <property type="entry name" value="peptidoglycan editing factor PgeF"/>
    <property type="match status" value="1"/>
</dbReference>
<dbReference type="EMBL" id="BNAL01000016">
    <property type="protein sequence ID" value="GHG03192.1"/>
    <property type="molecule type" value="Genomic_DNA"/>
</dbReference>
<accession>A0ABQ3KB89</accession>
<dbReference type="PANTHER" id="PTHR30616">
    <property type="entry name" value="UNCHARACTERIZED PROTEIN YFIH"/>
    <property type="match status" value="1"/>
</dbReference>
<keyword evidence="3" id="KW-0808">Transferase</keyword>
<evidence type="ECO:0000256" key="2">
    <source>
        <dbReference type="ARBA" id="ARBA00007353"/>
    </source>
</evidence>
<evidence type="ECO:0000256" key="8">
    <source>
        <dbReference type="ARBA" id="ARBA00048968"/>
    </source>
</evidence>
<keyword evidence="4" id="KW-0479">Metal-binding</keyword>
<evidence type="ECO:0000313" key="12">
    <source>
        <dbReference type="Proteomes" id="UP000632154"/>
    </source>
</evidence>
<dbReference type="SUPFAM" id="SSF64438">
    <property type="entry name" value="CNF1/YfiH-like putative cysteine hydrolases"/>
    <property type="match status" value="1"/>
</dbReference>
<protein>
    <recommendedName>
        <fullName evidence="10">Purine nucleoside phosphorylase</fullName>
    </recommendedName>
</protein>
<dbReference type="PANTHER" id="PTHR30616:SF2">
    <property type="entry name" value="PURINE NUCLEOSIDE PHOSPHORYLASE LACC1"/>
    <property type="match status" value="1"/>
</dbReference>
<evidence type="ECO:0000256" key="6">
    <source>
        <dbReference type="ARBA" id="ARBA00022833"/>
    </source>
</evidence>
<dbReference type="InterPro" id="IPR038371">
    <property type="entry name" value="Cu_polyphenol_OxRdtase_sf"/>
</dbReference>
<evidence type="ECO:0000256" key="1">
    <source>
        <dbReference type="ARBA" id="ARBA00000553"/>
    </source>
</evidence>
<comment type="caution">
    <text evidence="11">The sequence shown here is derived from an EMBL/GenBank/DDBJ whole genome shotgun (WGS) entry which is preliminary data.</text>
</comment>
<evidence type="ECO:0000256" key="10">
    <source>
        <dbReference type="RuleBase" id="RU361274"/>
    </source>
</evidence>
<evidence type="ECO:0000256" key="4">
    <source>
        <dbReference type="ARBA" id="ARBA00022723"/>
    </source>
</evidence>
<sequence>MLIRSPLIRLPHGFTTRRGGLSQGPFAGLNLDDRQDDPQLVAENRRQAAGALGYGLHEVARLEQVHGLDVLSARPGVQTGDALVTDSPDLLLAIGTADCYPILLADEEAGVIGAAHAGWRGTAGRIAARTLAAMCELGARPERTRAAVGVGICAAQYAVGEEVAGQFRAAGLGEHLSSENDSSPAAAHQLDLGAANRQILLEAGIQPQHVWQAGGCSTDPDFYSYRRDQGVTGRMWGLIGLRPQASGQVGA</sequence>
<organism evidence="11 12">
    <name type="scientific">Deinococcus piscis</name>
    <dbReference type="NCBI Taxonomy" id="394230"/>
    <lineage>
        <taxon>Bacteria</taxon>
        <taxon>Thermotogati</taxon>
        <taxon>Deinococcota</taxon>
        <taxon>Deinococci</taxon>
        <taxon>Deinococcales</taxon>
        <taxon>Deinococcaceae</taxon>
        <taxon>Deinococcus</taxon>
    </lineage>
</organism>
<proteinExistence type="inferred from homology"/>
<keyword evidence="12" id="KW-1185">Reference proteome</keyword>
<keyword evidence="6" id="KW-0862">Zinc</keyword>
<comment type="catalytic activity">
    <reaction evidence="8">
        <text>adenosine + phosphate = alpha-D-ribose 1-phosphate + adenine</text>
        <dbReference type="Rhea" id="RHEA:27642"/>
        <dbReference type="ChEBI" id="CHEBI:16335"/>
        <dbReference type="ChEBI" id="CHEBI:16708"/>
        <dbReference type="ChEBI" id="CHEBI:43474"/>
        <dbReference type="ChEBI" id="CHEBI:57720"/>
        <dbReference type="EC" id="2.4.2.1"/>
    </reaction>
    <physiologicalReaction direction="left-to-right" evidence="8">
        <dbReference type="Rhea" id="RHEA:27643"/>
    </physiologicalReaction>
</comment>
<name>A0ABQ3KB89_9DEIO</name>
<comment type="catalytic activity">
    <reaction evidence="9">
        <text>S-methyl-5'-thioadenosine + phosphate = 5-(methylsulfanyl)-alpha-D-ribose 1-phosphate + adenine</text>
        <dbReference type="Rhea" id="RHEA:11852"/>
        <dbReference type="ChEBI" id="CHEBI:16708"/>
        <dbReference type="ChEBI" id="CHEBI:17509"/>
        <dbReference type="ChEBI" id="CHEBI:43474"/>
        <dbReference type="ChEBI" id="CHEBI:58533"/>
        <dbReference type="EC" id="2.4.2.28"/>
    </reaction>
    <physiologicalReaction direction="left-to-right" evidence="9">
        <dbReference type="Rhea" id="RHEA:11853"/>
    </physiologicalReaction>
</comment>
<dbReference type="InterPro" id="IPR011324">
    <property type="entry name" value="Cytotoxic_necrot_fac-like_cat"/>
</dbReference>
<evidence type="ECO:0000256" key="9">
    <source>
        <dbReference type="ARBA" id="ARBA00049893"/>
    </source>
</evidence>
<comment type="catalytic activity">
    <reaction evidence="7">
        <text>adenosine + H2O + H(+) = inosine + NH4(+)</text>
        <dbReference type="Rhea" id="RHEA:24408"/>
        <dbReference type="ChEBI" id="CHEBI:15377"/>
        <dbReference type="ChEBI" id="CHEBI:15378"/>
        <dbReference type="ChEBI" id="CHEBI:16335"/>
        <dbReference type="ChEBI" id="CHEBI:17596"/>
        <dbReference type="ChEBI" id="CHEBI:28938"/>
        <dbReference type="EC" id="3.5.4.4"/>
    </reaction>
    <physiologicalReaction direction="left-to-right" evidence="7">
        <dbReference type="Rhea" id="RHEA:24409"/>
    </physiologicalReaction>
</comment>
<comment type="similarity">
    <text evidence="2 10">Belongs to the purine nucleoside phosphorylase YfiH/LACC1 family.</text>
</comment>
<gene>
    <name evidence="11" type="ORF">GCM10017783_14430</name>
</gene>
<dbReference type="Proteomes" id="UP000632154">
    <property type="component" value="Unassembled WGS sequence"/>
</dbReference>
<dbReference type="Pfam" id="PF02578">
    <property type="entry name" value="Cu-oxidase_4"/>
    <property type="match status" value="1"/>
</dbReference>
<evidence type="ECO:0000256" key="3">
    <source>
        <dbReference type="ARBA" id="ARBA00022679"/>
    </source>
</evidence>
<dbReference type="InterPro" id="IPR003730">
    <property type="entry name" value="Cu_polyphenol_OxRdtase"/>
</dbReference>
<dbReference type="CDD" id="cd16833">
    <property type="entry name" value="YfiH"/>
    <property type="match status" value="1"/>
</dbReference>
<dbReference type="Gene3D" id="3.60.140.10">
    <property type="entry name" value="CNF1/YfiH-like putative cysteine hydrolases"/>
    <property type="match status" value="1"/>
</dbReference>
<evidence type="ECO:0000256" key="5">
    <source>
        <dbReference type="ARBA" id="ARBA00022801"/>
    </source>
</evidence>
<comment type="catalytic activity">
    <reaction evidence="1">
        <text>inosine + phosphate = alpha-D-ribose 1-phosphate + hypoxanthine</text>
        <dbReference type="Rhea" id="RHEA:27646"/>
        <dbReference type="ChEBI" id="CHEBI:17368"/>
        <dbReference type="ChEBI" id="CHEBI:17596"/>
        <dbReference type="ChEBI" id="CHEBI:43474"/>
        <dbReference type="ChEBI" id="CHEBI:57720"/>
        <dbReference type="EC" id="2.4.2.1"/>
    </reaction>
    <physiologicalReaction direction="left-to-right" evidence="1">
        <dbReference type="Rhea" id="RHEA:27647"/>
    </physiologicalReaction>
</comment>
<reference evidence="12" key="1">
    <citation type="journal article" date="2019" name="Int. J. Syst. Evol. Microbiol.">
        <title>The Global Catalogue of Microorganisms (GCM) 10K type strain sequencing project: providing services to taxonomists for standard genome sequencing and annotation.</title>
        <authorList>
            <consortium name="The Broad Institute Genomics Platform"/>
            <consortium name="The Broad Institute Genome Sequencing Center for Infectious Disease"/>
            <person name="Wu L."/>
            <person name="Ma J."/>
        </authorList>
    </citation>
    <scope>NUCLEOTIDE SEQUENCE [LARGE SCALE GENOMIC DNA]</scope>
    <source>
        <strain evidence="12">CGMCC 1.18439</strain>
    </source>
</reference>
<evidence type="ECO:0000313" key="11">
    <source>
        <dbReference type="EMBL" id="GHG03192.1"/>
    </source>
</evidence>
<evidence type="ECO:0000256" key="7">
    <source>
        <dbReference type="ARBA" id="ARBA00047989"/>
    </source>
</evidence>
<keyword evidence="5" id="KW-0378">Hydrolase</keyword>